<dbReference type="EMBL" id="JAGGKX010000001">
    <property type="protein sequence ID" value="MBP1967967.1"/>
    <property type="molecule type" value="Genomic_DNA"/>
</dbReference>
<gene>
    <name evidence="2" type="ORF">J2Z83_000059</name>
</gene>
<dbReference type="Gene3D" id="2.40.30.200">
    <property type="match status" value="1"/>
</dbReference>
<proteinExistence type="predicted"/>
<evidence type="ECO:0000313" key="3">
    <source>
        <dbReference type="Proteomes" id="UP001519345"/>
    </source>
</evidence>
<sequence>MDLTIIKNGYEVDLSELGLDCLSFQVDSLSSEHNNENIEGKDGQVDNGTTYSSRMIHTRFLFKVDSHVDFHDKKDEVYKLFESKVELILIDERQPYKRWKVKVNSDFIIDNEESPSWKEFEVDFISFSPYAESRETMTTTRNTRVTEYYFLKNTQVNQNQQVDETGSFYVFNTGTISIDPRQYNLLIKFTGASDRLRILNRMNDTQWQYYGTTTTSDVLTFRNTYVDKNDESVFRDTNYGFIELEVGSNELQIYGATGDWEIYFEYRPLYI</sequence>
<accession>A0ABS4IAL3</accession>
<reference evidence="2 3" key="1">
    <citation type="submission" date="2021-03" db="EMBL/GenBank/DDBJ databases">
        <title>Genomic Encyclopedia of Type Strains, Phase IV (KMG-IV): sequencing the most valuable type-strain genomes for metagenomic binning, comparative biology and taxonomic classification.</title>
        <authorList>
            <person name="Goeker M."/>
        </authorList>
    </citation>
    <scope>NUCLEOTIDE SEQUENCE [LARGE SCALE GENOMIC DNA]</scope>
    <source>
        <strain evidence="2 3">DSM 25609</strain>
    </source>
</reference>
<comment type="caution">
    <text evidence="2">The sequence shown here is derived from an EMBL/GenBank/DDBJ whole genome shotgun (WGS) entry which is preliminary data.</text>
</comment>
<keyword evidence="3" id="KW-1185">Reference proteome</keyword>
<dbReference type="InterPro" id="IPR008841">
    <property type="entry name" value="Siphovirus-type_tail_N"/>
</dbReference>
<dbReference type="Pfam" id="PF05709">
    <property type="entry name" value="Sipho_tail"/>
    <property type="match status" value="1"/>
</dbReference>
<feature type="domain" description="Siphovirus-type tail component RIFT-related" evidence="1">
    <location>
        <begin position="13"/>
        <end position="125"/>
    </location>
</feature>
<evidence type="ECO:0000259" key="1">
    <source>
        <dbReference type="Pfam" id="PF05709"/>
    </source>
</evidence>
<organism evidence="2 3">
    <name type="scientific">Virgibacillus natechei</name>
    <dbReference type="NCBI Taxonomy" id="1216297"/>
    <lineage>
        <taxon>Bacteria</taxon>
        <taxon>Bacillati</taxon>
        <taxon>Bacillota</taxon>
        <taxon>Bacilli</taxon>
        <taxon>Bacillales</taxon>
        <taxon>Bacillaceae</taxon>
        <taxon>Virgibacillus</taxon>
    </lineage>
</organism>
<name>A0ABS4IAL3_9BACI</name>
<protein>
    <recommendedName>
        <fullName evidence="1">Siphovirus-type tail component RIFT-related domain-containing protein</fullName>
    </recommendedName>
</protein>
<dbReference type="Proteomes" id="UP001519345">
    <property type="component" value="Unassembled WGS sequence"/>
</dbReference>
<evidence type="ECO:0000313" key="2">
    <source>
        <dbReference type="EMBL" id="MBP1967967.1"/>
    </source>
</evidence>
<dbReference type="RefSeq" id="WP_209461216.1">
    <property type="nucleotide sequence ID" value="NZ_CP110224.1"/>
</dbReference>